<name>V6K319_STRRC</name>
<dbReference type="STRING" id="1352936.M878_28055"/>
<evidence type="ECO:0000313" key="1">
    <source>
        <dbReference type="EMBL" id="EST25791.1"/>
    </source>
</evidence>
<dbReference type="Proteomes" id="UP000017984">
    <property type="component" value="Chromosome"/>
</dbReference>
<dbReference type="OrthoDB" id="4331107at2"/>
<dbReference type="HOGENOM" id="CLU_2358520_0_0_11"/>
<dbReference type="PATRIC" id="fig|1352936.5.peg.5858"/>
<organism evidence="1 2">
    <name type="scientific">Streptomyces roseochromogenus subsp. oscitans DS 12.976</name>
    <dbReference type="NCBI Taxonomy" id="1352936"/>
    <lineage>
        <taxon>Bacteria</taxon>
        <taxon>Bacillati</taxon>
        <taxon>Actinomycetota</taxon>
        <taxon>Actinomycetes</taxon>
        <taxon>Kitasatosporales</taxon>
        <taxon>Streptomycetaceae</taxon>
        <taxon>Streptomyces</taxon>
    </lineage>
</organism>
<gene>
    <name evidence="1" type="ORF">M878_28055</name>
</gene>
<dbReference type="EMBL" id="AWQX01000238">
    <property type="protein sequence ID" value="EST25791.1"/>
    <property type="molecule type" value="Genomic_DNA"/>
</dbReference>
<reference evidence="1 2" key="1">
    <citation type="journal article" date="2014" name="Genome Announc.">
        <title>Draft Genome Sequence of Streptomyces roseochromogenes subsp. oscitans DS 12.976, Producer of the Aminocoumarin Antibiotic Clorobiocin.</title>
        <authorList>
            <person name="Ruckert C."/>
            <person name="Kalinowski J."/>
            <person name="Heide L."/>
            <person name="Apel A.K."/>
        </authorList>
    </citation>
    <scope>NUCLEOTIDE SEQUENCE [LARGE SCALE GENOMIC DNA]</scope>
    <source>
        <strain evidence="1 2">DS 12.976</strain>
    </source>
</reference>
<sequence length="107" mass="11293">MRTFVAGQEAYGDLEFAELALGVDLDPFDAPLGIDVELFRGPLRPVTFPGADARSDAARDILADLREQAAAGDEIAALDAAYAEALTHTVSFPRVARGYRPGTGEAA</sequence>
<dbReference type="AlphaFoldDB" id="V6K319"/>
<keyword evidence="2" id="KW-1185">Reference proteome</keyword>
<comment type="caution">
    <text evidence="1">The sequence shown here is derived from an EMBL/GenBank/DDBJ whole genome shotgun (WGS) entry which is preliminary data.</text>
</comment>
<protein>
    <submittedName>
        <fullName evidence="1">Uncharacterized protein</fullName>
    </submittedName>
</protein>
<evidence type="ECO:0000313" key="2">
    <source>
        <dbReference type="Proteomes" id="UP000017984"/>
    </source>
</evidence>
<proteinExistence type="predicted"/>
<accession>V6K319</accession>